<comment type="caution">
    <text evidence="5">The sequence shown here is derived from an EMBL/GenBank/DDBJ whole genome shotgun (WGS) entry which is preliminary data.</text>
</comment>
<feature type="domain" description="Invertebrate defensins family profile" evidence="4">
    <location>
        <begin position="33"/>
        <end position="69"/>
    </location>
</feature>
<feature type="signal peptide" evidence="3">
    <location>
        <begin position="1"/>
        <end position="16"/>
    </location>
</feature>
<sequence>MQFFKALLLFTAAAMAAPNAQPEAEAESLGKRGFGCPFDQGECHDHCVSIGKRAGYCDGAVKQTCTCTD</sequence>
<comment type="similarity">
    <text evidence="1">Belongs to the invertebrate defensin family.</text>
</comment>
<keyword evidence="2" id="KW-1015">Disulfide bond</keyword>
<reference evidence="5" key="1">
    <citation type="journal article" date="2019" name="G3 (Bethesda)">
        <title>Genome Assemblies of Two Rare Opportunistic Yeast Pathogens: Diutina rugosa (syn. Candida rugosa) and Trichomonascus ciferrii (syn. Candida ciferrii).</title>
        <authorList>
            <person name="Mixao V."/>
            <person name="Saus E."/>
            <person name="Hansen A.P."/>
            <person name="Lass-Florl C."/>
            <person name="Gabaldon T."/>
        </authorList>
    </citation>
    <scope>NUCLEOTIDE SEQUENCE</scope>
    <source>
        <strain evidence="5">CBS 4856</strain>
    </source>
</reference>
<keyword evidence="3" id="KW-0732">Signal</keyword>
<dbReference type="Proteomes" id="UP000761534">
    <property type="component" value="Unassembled WGS sequence"/>
</dbReference>
<evidence type="ECO:0000313" key="6">
    <source>
        <dbReference type="Proteomes" id="UP000761534"/>
    </source>
</evidence>
<dbReference type="OrthoDB" id="4173831at2759"/>
<proteinExistence type="inferred from homology"/>
<name>A0A642V6L1_9ASCO</name>
<dbReference type="GO" id="GO:0006952">
    <property type="term" value="P:defense response"/>
    <property type="evidence" value="ECO:0007669"/>
    <property type="project" value="InterPro"/>
</dbReference>
<evidence type="ECO:0000256" key="1">
    <source>
        <dbReference type="ARBA" id="ARBA00007085"/>
    </source>
</evidence>
<gene>
    <name evidence="5" type="ORF">TRICI_002151</name>
</gene>
<feature type="chain" id="PRO_5024998537" description="Invertebrate defensins family profile domain-containing protein" evidence="3">
    <location>
        <begin position="17"/>
        <end position="69"/>
    </location>
</feature>
<accession>A0A642V6L1</accession>
<dbReference type="EMBL" id="SWFS01000149">
    <property type="protein sequence ID" value="KAA8915708.1"/>
    <property type="molecule type" value="Genomic_DNA"/>
</dbReference>
<dbReference type="InterPro" id="IPR036574">
    <property type="entry name" value="Scorpion_toxin-like_sf"/>
</dbReference>
<protein>
    <recommendedName>
        <fullName evidence="4">Invertebrate defensins family profile domain-containing protein</fullName>
    </recommendedName>
</protein>
<evidence type="ECO:0000256" key="3">
    <source>
        <dbReference type="SAM" id="SignalP"/>
    </source>
</evidence>
<dbReference type="Gene3D" id="3.30.30.10">
    <property type="entry name" value="Knottin, scorpion toxin-like"/>
    <property type="match status" value="1"/>
</dbReference>
<dbReference type="SUPFAM" id="SSF57095">
    <property type="entry name" value="Scorpion toxin-like"/>
    <property type="match status" value="1"/>
</dbReference>
<dbReference type="AlphaFoldDB" id="A0A642V6L1"/>
<evidence type="ECO:0000259" key="4">
    <source>
        <dbReference type="PROSITE" id="PS51378"/>
    </source>
</evidence>
<dbReference type="InterPro" id="IPR001542">
    <property type="entry name" value="Defensin_invertebrate/fungal"/>
</dbReference>
<dbReference type="PROSITE" id="PS51378">
    <property type="entry name" value="INVERT_DEFENSINS"/>
    <property type="match status" value="1"/>
</dbReference>
<dbReference type="Pfam" id="PF01097">
    <property type="entry name" value="Defensin_2"/>
    <property type="match status" value="1"/>
</dbReference>
<dbReference type="VEuPathDB" id="FungiDB:TRICI_002151"/>
<keyword evidence="6" id="KW-1185">Reference proteome</keyword>
<evidence type="ECO:0000313" key="5">
    <source>
        <dbReference type="EMBL" id="KAA8915708.1"/>
    </source>
</evidence>
<organism evidence="5 6">
    <name type="scientific">Trichomonascus ciferrii</name>
    <dbReference type="NCBI Taxonomy" id="44093"/>
    <lineage>
        <taxon>Eukaryota</taxon>
        <taxon>Fungi</taxon>
        <taxon>Dikarya</taxon>
        <taxon>Ascomycota</taxon>
        <taxon>Saccharomycotina</taxon>
        <taxon>Dipodascomycetes</taxon>
        <taxon>Dipodascales</taxon>
        <taxon>Trichomonascaceae</taxon>
        <taxon>Trichomonascus</taxon>
        <taxon>Trichomonascus ciferrii complex</taxon>
    </lineage>
</organism>
<evidence type="ECO:0000256" key="2">
    <source>
        <dbReference type="ARBA" id="ARBA00023157"/>
    </source>
</evidence>